<name>A0A7R8ZRW1_9CRUS</name>
<keyword evidence="1" id="KW-0433">Leucine-rich repeat</keyword>
<organism evidence="4">
    <name type="scientific">Cyprideis torosa</name>
    <dbReference type="NCBI Taxonomy" id="163714"/>
    <lineage>
        <taxon>Eukaryota</taxon>
        <taxon>Metazoa</taxon>
        <taxon>Ecdysozoa</taxon>
        <taxon>Arthropoda</taxon>
        <taxon>Crustacea</taxon>
        <taxon>Oligostraca</taxon>
        <taxon>Ostracoda</taxon>
        <taxon>Podocopa</taxon>
        <taxon>Podocopida</taxon>
        <taxon>Cytherocopina</taxon>
        <taxon>Cytheroidea</taxon>
        <taxon>Cytherideidae</taxon>
        <taxon>Cyprideis</taxon>
    </lineage>
</organism>
<dbReference type="Gene3D" id="3.80.10.10">
    <property type="entry name" value="Ribonuclease Inhibitor"/>
    <property type="match status" value="1"/>
</dbReference>
<feature type="non-terminal residue" evidence="4">
    <location>
        <position position="123"/>
    </location>
</feature>
<dbReference type="InterPro" id="IPR050216">
    <property type="entry name" value="LRR_domain-containing"/>
</dbReference>
<proteinExistence type="predicted"/>
<sequence length="123" mass="12756">MMHGGGHVSSAASAHGGQAAGGDSSSSSSLAVMCKSLEKSLADAQVTGELHLSGRGLKELPPAAAQYNLSDTISADVSRNRFSEVPPELLQFVTAEEMNLSSNLIRVIPDSIVQLSSLVHLNL</sequence>
<dbReference type="SUPFAM" id="SSF52075">
    <property type="entry name" value="Outer arm dynein light chain 1"/>
    <property type="match status" value="1"/>
</dbReference>
<reference evidence="4" key="1">
    <citation type="submission" date="2020-11" db="EMBL/GenBank/DDBJ databases">
        <authorList>
            <person name="Tran Van P."/>
        </authorList>
    </citation>
    <scope>NUCLEOTIDE SEQUENCE</scope>
</reference>
<dbReference type="OrthoDB" id="6149831at2759"/>
<dbReference type="PANTHER" id="PTHR48051:SF21">
    <property type="entry name" value="CALPONIN-HOMOLOGY (CH) DOMAIN-CONTAINING PROTEIN"/>
    <property type="match status" value="1"/>
</dbReference>
<dbReference type="PANTHER" id="PTHR48051">
    <property type="match status" value="1"/>
</dbReference>
<evidence type="ECO:0000256" key="3">
    <source>
        <dbReference type="SAM" id="MobiDB-lite"/>
    </source>
</evidence>
<feature type="compositionally biased region" description="Low complexity" evidence="3">
    <location>
        <begin position="8"/>
        <end position="28"/>
    </location>
</feature>
<evidence type="ECO:0000313" key="4">
    <source>
        <dbReference type="EMBL" id="CAD7234680.1"/>
    </source>
</evidence>
<gene>
    <name evidence="4" type="ORF">CTOB1V02_LOCUS12496</name>
</gene>
<dbReference type="InterPro" id="IPR032675">
    <property type="entry name" value="LRR_dom_sf"/>
</dbReference>
<feature type="region of interest" description="Disordered" evidence="3">
    <location>
        <begin position="1"/>
        <end position="28"/>
    </location>
</feature>
<dbReference type="AlphaFoldDB" id="A0A7R8ZRW1"/>
<keyword evidence="2" id="KW-0677">Repeat</keyword>
<evidence type="ECO:0000256" key="2">
    <source>
        <dbReference type="ARBA" id="ARBA00022737"/>
    </source>
</evidence>
<evidence type="ECO:0000256" key="1">
    <source>
        <dbReference type="ARBA" id="ARBA00022614"/>
    </source>
</evidence>
<protein>
    <submittedName>
        <fullName evidence="4">Uncharacterized protein</fullName>
    </submittedName>
</protein>
<dbReference type="GO" id="GO:0005737">
    <property type="term" value="C:cytoplasm"/>
    <property type="evidence" value="ECO:0007669"/>
    <property type="project" value="TreeGrafter"/>
</dbReference>
<accession>A0A7R8ZRW1</accession>
<dbReference type="EMBL" id="OB669452">
    <property type="protein sequence ID" value="CAD7234680.1"/>
    <property type="molecule type" value="Genomic_DNA"/>
</dbReference>